<dbReference type="InterPro" id="IPR004574">
    <property type="entry name" value="Alkb"/>
</dbReference>
<name>A0AAN6WZK5_9PEZI</name>
<reference evidence="11" key="2">
    <citation type="submission" date="2023-05" db="EMBL/GenBank/DDBJ databases">
        <authorList>
            <consortium name="Lawrence Berkeley National Laboratory"/>
            <person name="Steindorff A."/>
            <person name="Hensen N."/>
            <person name="Bonometti L."/>
            <person name="Westerberg I."/>
            <person name="Brannstrom I.O."/>
            <person name="Guillou S."/>
            <person name="Cros-Aarteil S."/>
            <person name="Calhoun S."/>
            <person name="Haridas S."/>
            <person name="Kuo A."/>
            <person name="Mondo S."/>
            <person name="Pangilinan J."/>
            <person name="Riley R."/>
            <person name="Labutti K."/>
            <person name="Andreopoulos B."/>
            <person name="Lipzen A."/>
            <person name="Chen C."/>
            <person name="Yanf M."/>
            <person name="Daum C."/>
            <person name="Ng V."/>
            <person name="Clum A."/>
            <person name="Ohm R."/>
            <person name="Martin F."/>
            <person name="Silar P."/>
            <person name="Natvig D."/>
            <person name="Lalanne C."/>
            <person name="Gautier V."/>
            <person name="Ament-Velasquez S.L."/>
            <person name="Kruys A."/>
            <person name="Hutchinson M.I."/>
            <person name="Powell A.J."/>
            <person name="Barry K."/>
            <person name="Miller A.N."/>
            <person name="Grigoriev I.V."/>
            <person name="Debuchy R."/>
            <person name="Gladieux P."/>
            <person name="Thoren M.H."/>
            <person name="Johannesson H."/>
        </authorList>
    </citation>
    <scope>NUCLEOTIDE SEQUENCE</scope>
    <source>
        <strain evidence="11">PSN309</strain>
    </source>
</reference>
<comment type="catalytic activity">
    <reaction evidence="8">
        <text>an N(6)-methyladenosine in mRNA + 2-oxoglutarate + O2 = an adenosine in mRNA + formaldehyde + succinate + CO2</text>
        <dbReference type="Rhea" id="RHEA:49520"/>
        <dbReference type="Rhea" id="RHEA-COMP:12414"/>
        <dbReference type="Rhea" id="RHEA-COMP:12417"/>
        <dbReference type="ChEBI" id="CHEBI:15379"/>
        <dbReference type="ChEBI" id="CHEBI:16526"/>
        <dbReference type="ChEBI" id="CHEBI:16810"/>
        <dbReference type="ChEBI" id="CHEBI:16842"/>
        <dbReference type="ChEBI" id="CHEBI:30031"/>
        <dbReference type="ChEBI" id="CHEBI:74411"/>
        <dbReference type="ChEBI" id="CHEBI:74449"/>
        <dbReference type="EC" id="1.14.11.53"/>
    </reaction>
    <physiologicalReaction direction="left-to-right" evidence="8">
        <dbReference type="Rhea" id="RHEA:49521"/>
    </physiologicalReaction>
</comment>
<dbReference type="GO" id="GO:0005737">
    <property type="term" value="C:cytoplasm"/>
    <property type="evidence" value="ECO:0007669"/>
    <property type="project" value="TreeGrafter"/>
</dbReference>
<dbReference type="Proteomes" id="UP001302126">
    <property type="component" value="Unassembled WGS sequence"/>
</dbReference>
<evidence type="ECO:0000259" key="10">
    <source>
        <dbReference type="PROSITE" id="PS51471"/>
    </source>
</evidence>
<gene>
    <name evidence="11" type="ORF">QBC35DRAFT_42689</name>
</gene>
<dbReference type="Pfam" id="PF13532">
    <property type="entry name" value="2OG-FeII_Oxy_2"/>
    <property type="match status" value="1"/>
</dbReference>
<keyword evidence="3 9" id="KW-0479">Metal-binding</keyword>
<reference evidence="11" key="1">
    <citation type="journal article" date="2023" name="Mol. Phylogenet. Evol.">
        <title>Genome-scale phylogeny and comparative genomics of the fungal order Sordariales.</title>
        <authorList>
            <person name="Hensen N."/>
            <person name="Bonometti L."/>
            <person name="Westerberg I."/>
            <person name="Brannstrom I.O."/>
            <person name="Guillou S."/>
            <person name="Cros-Aarteil S."/>
            <person name="Calhoun S."/>
            <person name="Haridas S."/>
            <person name="Kuo A."/>
            <person name="Mondo S."/>
            <person name="Pangilinan J."/>
            <person name="Riley R."/>
            <person name="LaButti K."/>
            <person name="Andreopoulos B."/>
            <person name="Lipzen A."/>
            <person name="Chen C."/>
            <person name="Yan M."/>
            <person name="Daum C."/>
            <person name="Ng V."/>
            <person name="Clum A."/>
            <person name="Steindorff A."/>
            <person name="Ohm R.A."/>
            <person name="Martin F."/>
            <person name="Silar P."/>
            <person name="Natvig D.O."/>
            <person name="Lalanne C."/>
            <person name="Gautier V."/>
            <person name="Ament-Velasquez S.L."/>
            <person name="Kruys A."/>
            <person name="Hutchinson M.I."/>
            <person name="Powell A.J."/>
            <person name="Barry K."/>
            <person name="Miller A.N."/>
            <person name="Grigoriev I.V."/>
            <person name="Debuchy R."/>
            <person name="Gladieux P."/>
            <person name="Hiltunen Thoren M."/>
            <person name="Johannesson H."/>
        </authorList>
    </citation>
    <scope>NUCLEOTIDE SEQUENCE</scope>
    <source>
        <strain evidence="11">PSN309</strain>
    </source>
</reference>
<dbReference type="InterPro" id="IPR005123">
    <property type="entry name" value="Oxoglu/Fe-dep_dioxygenase_dom"/>
</dbReference>
<keyword evidence="7" id="KW-0843">Virulence</keyword>
<comment type="cofactor">
    <cofactor evidence="9">
        <name>Fe(2+)</name>
        <dbReference type="ChEBI" id="CHEBI:29033"/>
    </cofactor>
    <text evidence="9">Binds 1 Fe(2+) ion per subunit.</text>
</comment>
<evidence type="ECO:0000256" key="8">
    <source>
        <dbReference type="ARBA" id="ARBA00047565"/>
    </source>
</evidence>
<dbReference type="GO" id="GO:0046872">
    <property type="term" value="F:metal ion binding"/>
    <property type="evidence" value="ECO:0007669"/>
    <property type="project" value="UniProtKB-KW"/>
</dbReference>
<protein>
    <recommendedName>
        <fullName evidence="2">mRNA N(6)-methyladenine demethylase</fullName>
        <ecNumber evidence="2">1.14.11.53</ecNumber>
    </recommendedName>
</protein>
<feature type="binding site" evidence="9">
    <location>
        <position position="237"/>
    </location>
    <ligand>
        <name>Fe cation</name>
        <dbReference type="ChEBI" id="CHEBI:24875"/>
        <note>catalytic</note>
    </ligand>
</feature>
<comment type="caution">
    <text evidence="11">The sequence shown here is derived from an EMBL/GenBank/DDBJ whole genome shotgun (WGS) entry which is preliminary data.</text>
</comment>
<evidence type="ECO:0000313" key="11">
    <source>
        <dbReference type="EMBL" id="KAK4190886.1"/>
    </source>
</evidence>
<dbReference type="InterPro" id="IPR027450">
    <property type="entry name" value="AlkB-like"/>
</dbReference>
<evidence type="ECO:0000256" key="1">
    <source>
        <dbReference type="ARBA" id="ARBA00007879"/>
    </source>
</evidence>
<evidence type="ECO:0000256" key="4">
    <source>
        <dbReference type="ARBA" id="ARBA00022964"/>
    </source>
</evidence>
<dbReference type="SUPFAM" id="SSF51197">
    <property type="entry name" value="Clavaminate synthase-like"/>
    <property type="match status" value="1"/>
</dbReference>
<dbReference type="PROSITE" id="PS51471">
    <property type="entry name" value="FE2OG_OXY"/>
    <property type="match status" value="1"/>
</dbReference>
<evidence type="ECO:0000256" key="7">
    <source>
        <dbReference type="ARBA" id="ARBA00023026"/>
    </source>
</evidence>
<dbReference type="EC" id="1.14.11.53" evidence="2"/>
<evidence type="ECO:0000256" key="9">
    <source>
        <dbReference type="PIRSR" id="PIRSR604574-2"/>
    </source>
</evidence>
<evidence type="ECO:0000256" key="2">
    <source>
        <dbReference type="ARBA" id="ARBA00012931"/>
    </source>
</evidence>
<evidence type="ECO:0000256" key="3">
    <source>
        <dbReference type="ARBA" id="ARBA00022723"/>
    </source>
</evidence>
<accession>A0AAN6WZK5</accession>
<dbReference type="PANTHER" id="PTHR16557">
    <property type="entry name" value="ALKYLATED DNA REPAIR PROTEIN ALKB-RELATED"/>
    <property type="match status" value="1"/>
</dbReference>
<comment type="similarity">
    <text evidence="1">Belongs to the alkB family.</text>
</comment>
<dbReference type="FunFam" id="2.60.120.590:FF:000014">
    <property type="entry name" value="Oxidoreductase, 2OG-Fe(II) oxygenase family family"/>
    <property type="match status" value="1"/>
</dbReference>
<feature type="binding site" evidence="9">
    <location>
        <position position="308"/>
    </location>
    <ligand>
        <name>Fe cation</name>
        <dbReference type="ChEBI" id="CHEBI:24875"/>
        <note>catalytic</note>
    </ligand>
</feature>
<keyword evidence="4 11" id="KW-0223">Dioxygenase</keyword>
<dbReference type="GO" id="GO:0005634">
    <property type="term" value="C:nucleus"/>
    <property type="evidence" value="ECO:0007669"/>
    <property type="project" value="TreeGrafter"/>
</dbReference>
<keyword evidence="5" id="KW-0560">Oxidoreductase</keyword>
<proteinExistence type="inferred from homology"/>
<evidence type="ECO:0000313" key="12">
    <source>
        <dbReference type="Proteomes" id="UP001302126"/>
    </source>
</evidence>
<dbReference type="Gene3D" id="2.60.120.590">
    <property type="entry name" value="Alpha-ketoglutarate-dependent dioxygenase AlkB-like"/>
    <property type="match status" value="1"/>
</dbReference>
<dbReference type="EMBL" id="MU864362">
    <property type="protein sequence ID" value="KAK4190886.1"/>
    <property type="molecule type" value="Genomic_DNA"/>
</dbReference>
<evidence type="ECO:0000256" key="5">
    <source>
        <dbReference type="ARBA" id="ARBA00023002"/>
    </source>
</evidence>
<sequence>MTVDIKDLDAHEQPSDDLRAQWKAFSRAEQKDLFSSGDIDDLQSPKKAAEFVLAATIPAETLNKSFKHITPAGSPEIRVEKDAPIYYHPLLPGLLIVPSIIPPEIQKILLHDMIHRDLSHPTHQTNLHLHYDLPYPEAEEGTSNDSFFSYPPSSPVTFTPKDPSVHKPLTIKQVLDRRLHWVTLGGQYDWTNRVYPGERPPQFPEDIASFLETLFPETLAQAAIVNFYTPGDTMMMHRDVSEETDKGLVSLSFGCDSLFMIAPNDVGKMTEDEKKAAGFGNGEKEFLLLRLRSGDAIYMTKESRFAWHGVPKVLRGTCPDYLEDWPAEDGKYEEWRGWMKNKRINLNVRQMRD</sequence>
<dbReference type="PANTHER" id="PTHR16557:SF2">
    <property type="entry name" value="NUCLEIC ACID DIOXYGENASE ALKBH1"/>
    <property type="match status" value="1"/>
</dbReference>
<dbReference type="AlphaFoldDB" id="A0AAN6WZK5"/>
<organism evidence="11 12">
    <name type="scientific">Podospora australis</name>
    <dbReference type="NCBI Taxonomy" id="1536484"/>
    <lineage>
        <taxon>Eukaryota</taxon>
        <taxon>Fungi</taxon>
        <taxon>Dikarya</taxon>
        <taxon>Ascomycota</taxon>
        <taxon>Pezizomycotina</taxon>
        <taxon>Sordariomycetes</taxon>
        <taxon>Sordariomycetidae</taxon>
        <taxon>Sordariales</taxon>
        <taxon>Podosporaceae</taxon>
        <taxon>Podospora</taxon>
    </lineage>
</organism>
<keyword evidence="12" id="KW-1185">Reference proteome</keyword>
<feature type="binding site" evidence="9">
    <location>
        <position position="239"/>
    </location>
    <ligand>
        <name>Fe cation</name>
        <dbReference type="ChEBI" id="CHEBI:24875"/>
        <note>catalytic</note>
    </ligand>
</feature>
<feature type="domain" description="Fe2OG dioxygenase" evidence="10">
    <location>
        <begin position="219"/>
        <end position="352"/>
    </location>
</feature>
<dbReference type="GO" id="GO:1990931">
    <property type="term" value="F:mRNA N6-methyladenosine dioxygenase activity"/>
    <property type="evidence" value="ECO:0007669"/>
    <property type="project" value="UniProtKB-EC"/>
</dbReference>
<evidence type="ECO:0000256" key="6">
    <source>
        <dbReference type="ARBA" id="ARBA00023004"/>
    </source>
</evidence>
<dbReference type="InterPro" id="IPR037151">
    <property type="entry name" value="AlkB-like_sf"/>
</dbReference>
<keyword evidence="6 9" id="KW-0408">Iron</keyword>